<reference evidence="2" key="1">
    <citation type="journal article" date="2019" name="Int. J. Syst. Evol. Microbiol.">
        <title>The Global Catalogue of Microorganisms (GCM) 10K type strain sequencing project: providing services to taxonomists for standard genome sequencing and annotation.</title>
        <authorList>
            <consortium name="The Broad Institute Genomics Platform"/>
            <consortium name="The Broad Institute Genome Sequencing Center for Infectious Disease"/>
            <person name="Wu L."/>
            <person name="Ma J."/>
        </authorList>
    </citation>
    <scope>NUCLEOTIDE SEQUENCE [LARGE SCALE GENOMIC DNA]</scope>
    <source>
        <strain evidence="2">JCM 32304</strain>
    </source>
</reference>
<sequence>MAKLIFLLVSEQLSCKLSTFRSFASFLTSAEGALGSWLTSILAVNFRLFLVNNPKQLTPFR</sequence>
<name>A0ABQ2Q9G5_9GAMM</name>
<comment type="caution">
    <text evidence="1">The sequence shown here is derived from an EMBL/GenBank/DDBJ whole genome shotgun (WGS) entry which is preliminary data.</text>
</comment>
<accession>A0ABQ2Q9G5</accession>
<dbReference type="Proteomes" id="UP000654367">
    <property type="component" value="Unassembled WGS sequence"/>
</dbReference>
<organism evidence="1 2">
    <name type="scientific">Shewanella saliphila</name>
    <dbReference type="NCBI Taxonomy" id="2282698"/>
    <lineage>
        <taxon>Bacteria</taxon>
        <taxon>Pseudomonadati</taxon>
        <taxon>Pseudomonadota</taxon>
        <taxon>Gammaproteobacteria</taxon>
        <taxon>Alteromonadales</taxon>
        <taxon>Shewanellaceae</taxon>
        <taxon>Shewanella</taxon>
    </lineage>
</organism>
<proteinExistence type="predicted"/>
<gene>
    <name evidence="1" type="ORF">GCM10009409_30250</name>
</gene>
<evidence type="ECO:0000313" key="1">
    <source>
        <dbReference type="EMBL" id="GGP62472.1"/>
    </source>
</evidence>
<protein>
    <submittedName>
        <fullName evidence="1">Uncharacterized protein</fullName>
    </submittedName>
</protein>
<dbReference type="EMBL" id="BMQV01000037">
    <property type="protein sequence ID" value="GGP62472.1"/>
    <property type="molecule type" value="Genomic_DNA"/>
</dbReference>
<evidence type="ECO:0000313" key="2">
    <source>
        <dbReference type="Proteomes" id="UP000654367"/>
    </source>
</evidence>
<keyword evidence="2" id="KW-1185">Reference proteome</keyword>